<sequence length="48" mass="5550">MDYDSESIKKAFYNLVSSSQPDWCSIMADAGEEITEITIELQCRVVFW</sequence>
<accession>A0A3L9ZLI3</accession>
<reference evidence="1 2" key="1">
    <citation type="submission" date="2018-10" db="EMBL/GenBank/DDBJ databases">
        <title>Genomic Encyclopedia of Archaeal and Bacterial Type Strains, Phase II (KMG-II): from individual species to whole genera.</title>
        <authorList>
            <person name="Goeker M."/>
        </authorList>
    </citation>
    <scope>NUCLEOTIDE SEQUENCE [LARGE SCALE GENOMIC DNA]</scope>
    <source>
        <strain evidence="1 2">DSM 19727</strain>
    </source>
</reference>
<name>A0A3L9ZLI3_9FLAO</name>
<evidence type="ECO:0000313" key="1">
    <source>
        <dbReference type="EMBL" id="RMA73110.1"/>
    </source>
</evidence>
<dbReference type="AlphaFoldDB" id="A0A3L9ZLI3"/>
<comment type="caution">
    <text evidence="1">The sequence shown here is derived from an EMBL/GenBank/DDBJ whole genome shotgun (WGS) entry which is preliminary data.</text>
</comment>
<dbReference type="Proteomes" id="UP000280368">
    <property type="component" value="Unassembled WGS sequence"/>
</dbReference>
<evidence type="ECO:0000313" key="2">
    <source>
        <dbReference type="Proteomes" id="UP000280368"/>
    </source>
</evidence>
<protein>
    <submittedName>
        <fullName evidence="1">Uncharacterized protein</fullName>
    </submittedName>
</protein>
<organism evidence="1 2">
    <name type="scientific">Flavobacterium weaverense</name>
    <dbReference type="NCBI Taxonomy" id="271156"/>
    <lineage>
        <taxon>Bacteria</taxon>
        <taxon>Pseudomonadati</taxon>
        <taxon>Bacteroidota</taxon>
        <taxon>Flavobacteriia</taxon>
        <taxon>Flavobacteriales</taxon>
        <taxon>Flavobacteriaceae</taxon>
        <taxon>Flavobacterium</taxon>
    </lineage>
</organism>
<gene>
    <name evidence="1" type="ORF">BC961_2715</name>
</gene>
<proteinExistence type="predicted"/>
<dbReference type="EMBL" id="REFH01000011">
    <property type="protein sequence ID" value="RMA73110.1"/>
    <property type="molecule type" value="Genomic_DNA"/>
</dbReference>
<keyword evidence="2" id="KW-1185">Reference proteome</keyword>